<accession>X1GMH6</accession>
<comment type="caution">
    <text evidence="1">The sequence shown here is derived from an EMBL/GenBank/DDBJ whole genome shotgun (WGS) entry which is preliminary data.</text>
</comment>
<evidence type="ECO:0000313" key="1">
    <source>
        <dbReference type="EMBL" id="GAH58387.1"/>
    </source>
</evidence>
<protein>
    <submittedName>
        <fullName evidence="1">Uncharacterized protein</fullName>
    </submittedName>
</protein>
<reference evidence="1" key="1">
    <citation type="journal article" date="2014" name="Front. Microbiol.">
        <title>High frequency of phylogenetically diverse reductive dehalogenase-homologous genes in deep subseafloor sedimentary metagenomes.</title>
        <authorList>
            <person name="Kawai M."/>
            <person name="Futagami T."/>
            <person name="Toyoda A."/>
            <person name="Takaki Y."/>
            <person name="Nishi S."/>
            <person name="Hori S."/>
            <person name="Arai W."/>
            <person name="Tsubouchi T."/>
            <person name="Morono Y."/>
            <person name="Uchiyama I."/>
            <person name="Ito T."/>
            <person name="Fujiyama A."/>
            <person name="Inagaki F."/>
            <person name="Takami H."/>
        </authorList>
    </citation>
    <scope>NUCLEOTIDE SEQUENCE</scope>
    <source>
        <strain evidence="1">Expedition CK06-06</strain>
    </source>
</reference>
<proteinExistence type="predicted"/>
<organism evidence="1">
    <name type="scientific">marine sediment metagenome</name>
    <dbReference type="NCBI Taxonomy" id="412755"/>
    <lineage>
        <taxon>unclassified sequences</taxon>
        <taxon>metagenomes</taxon>
        <taxon>ecological metagenomes</taxon>
    </lineage>
</organism>
<sequence length="60" mass="6641">MVNEQKQVCTLRIMFPVNSDEQAIAAKKRIAEALKDDEHVQIHFALIPSPEGAIGVPSVR</sequence>
<dbReference type="AlphaFoldDB" id="X1GMH6"/>
<dbReference type="EMBL" id="BARU01021244">
    <property type="protein sequence ID" value="GAH58387.1"/>
    <property type="molecule type" value="Genomic_DNA"/>
</dbReference>
<name>X1GMH6_9ZZZZ</name>
<gene>
    <name evidence="1" type="ORF">S03H2_34779</name>
</gene>